<dbReference type="InterPro" id="IPR043148">
    <property type="entry name" value="TagF_C"/>
</dbReference>
<evidence type="ECO:0000313" key="1">
    <source>
        <dbReference type="EMBL" id="MBC5681618.1"/>
    </source>
</evidence>
<sequence length="853" mass="98877">MNIHTKHEILKIIQNVKNIHINLHVLNNNEYINSLTQCQEYAVNIGNIIENSDCNDKNIVPLLENYCEVLYELSLINPASERIYKIKLIDDLINNVESLIGKIAGKYRIVFLPYKAQMWDALESVWLAAKDDDRCECDVIPIPYFEFDKRKNEWHLAYDGNEFPSYVPITPYQTYSIRELKPDAAYIHYPYDGSNTVTRIHPAYYSDELKKYVNKLIYIPYYVTAGAISENHKYFPVYKNMDYFIVQSEFFKRSCTGVFYYDKIIPLGSPKIDSVVNKCKNEKNIPDEWKKILNNRKVLMLNTTIGDILCYKGVLIKKLQHFFELIAQRKDIALIWRPHPLTEATIKSMRIEIYESYIELKRYFMDNEIGVFDTTPDIAYTIAISDGYIGSDGSSVINMFSAAGKPVFIFNDLIFNEFSENEKRNLRIINMVVKENELYFVADSFSGIFRFDITNFKDTDSNYIGEVIDNSEHRWQQPYGYICTQHDDVYIASVYSDYITKYDGTNYKTFICNEKYDARALGQMKLCDNFLVFLPYEGFDIWKYDTLTGEWTVDKITILNLYKNLGTAAYGNIAYSCVYFNGYLWIVTGCSDYLLKYNVNTGESELHKNGVDKYVYTYITADENRLYLLDNINNIIAITNDGIDCRVIKIQTSLIKKYWNTENGELCLFKAVLNVGNYIVLIPAFSDTFIKINKITDEQSAINTHFLDNSNGCFNGYNPEYSYSTGAFAALNSYEFIVQRTYDGKAAVINVDDINTENIESGNCREFYIKISDADLERKQKNSDGFEKMCSNGYFCQKESIYLSTEQFLDRMVSGDWNGILERQQEYVNSLALNPGTCGEKVHEFVMNSLIKC</sequence>
<comment type="caution">
    <text evidence="1">The sequence shown here is derived from an EMBL/GenBank/DDBJ whole genome shotgun (WGS) entry which is preliminary data.</text>
</comment>
<organism evidence="1 2">
    <name type="scientific">Lachnospira hominis</name>
    <name type="common">ex Liu et al. 2021</name>
    <dbReference type="NCBI Taxonomy" id="2763051"/>
    <lineage>
        <taxon>Bacteria</taxon>
        <taxon>Bacillati</taxon>
        <taxon>Bacillota</taxon>
        <taxon>Clostridia</taxon>
        <taxon>Lachnospirales</taxon>
        <taxon>Lachnospiraceae</taxon>
        <taxon>Lachnospira</taxon>
    </lineage>
</organism>
<proteinExistence type="predicted"/>
<dbReference type="Gene3D" id="3.40.50.12580">
    <property type="match status" value="1"/>
</dbReference>
<dbReference type="InterPro" id="IPR011047">
    <property type="entry name" value="Quinoprotein_ADH-like_sf"/>
</dbReference>
<keyword evidence="2" id="KW-1185">Reference proteome</keyword>
<dbReference type="SUPFAM" id="SSF50998">
    <property type="entry name" value="Quinoprotein alcohol dehydrogenase-like"/>
    <property type="match status" value="1"/>
</dbReference>
<reference evidence="1 2" key="1">
    <citation type="submission" date="2020-08" db="EMBL/GenBank/DDBJ databases">
        <title>Genome public.</title>
        <authorList>
            <person name="Liu C."/>
            <person name="Sun Q."/>
        </authorList>
    </citation>
    <scope>NUCLEOTIDE SEQUENCE [LARGE SCALE GENOMIC DNA]</scope>
    <source>
        <strain evidence="1 2">NSJ-43</strain>
    </source>
</reference>
<dbReference type="SUPFAM" id="SSF53756">
    <property type="entry name" value="UDP-Glycosyltransferase/glycogen phosphorylase"/>
    <property type="match status" value="1"/>
</dbReference>
<accession>A0ABR7G3K3</accession>
<protein>
    <recommendedName>
        <fullName evidence="3">CDP-Glycerol:Poly(Glycerophosphate) glycerophosphotransferase</fullName>
    </recommendedName>
</protein>
<evidence type="ECO:0008006" key="3">
    <source>
        <dbReference type="Google" id="ProtNLM"/>
    </source>
</evidence>
<name>A0ABR7G3K3_9FIRM</name>
<dbReference type="Proteomes" id="UP000628463">
    <property type="component" value="Unassembled WGS sequence"/>
</dbReference>
<dbReference type="RefSeq" id="WP_186837283.1">
    <property type="nucleotide sequence ID" value="NZ_JACOPD010000009.1"/>
</dbReference>
<gene>
    <name evidence="1" type="ORF">H8S01_11710</name>
</gene>
<dbReference type="EMBL" id="JACOPD010000009">
    <property type="protein sequence ID" value="MBC5681618.1"/>
    <property type="molecule type" value="Genomic_DNA"/>
</dbReference>
<evidence type="ECO:0000313" key="2">
    <source>
        <dbReference type="Proteomes" id="UP000628463"/>
    </source>
</evidence>